<comment type="similarity">
    <text evidence="2">Belongs to the cytochrome c oxidase subunit 3 family.</text>
</comment>
<keyword evidence="4 7" id="KW-0812">Transmembrane</keyword>
<dbReference type="AlphaFoldDB" id="A0A850N9G2"/>
<evidence type="ECO:0000256" key="4">
    <source>
        <dbReference type="ARBA" id="ARBA00022692"/>
    </source>
</evidence>
<reference evidence="9 10" key="1">
    <citation type="submission" date="2020-01" db="EMBL/GenBank/DDBJ databases">
        <title>Draft Genome Analysis of Muricauda sp. HICW Isolated from coastal seawater of PR China.</title>
        <authorList>
            <person name="Chen M.-X."/>
        </authorList>
    </citation>
    <scope>NUCLEOTIDE SEQUENCE [LARGE SCALE GENOMIC DNA]</scope>
    <source>
        <strain evidence="9 10">HICW</strain>
    </source>
</reference>
<name>A0A850N9G2_9FLAO</name>
<proteinExistence type="inferred from homology"/>
<dbReference type="PANTHER" id="PTHR11403:SF2">
    <property type="entry name" value="CYTOCHROME BO(3) UBIQUINOL OXIDASE SUBUNIT 3"/>
    <property type="match status" value="1"/>
</dbReference>
<keyword evidence="6 7" id="KW-0472">Membrane</keyword>
<dbReference type="InterPro" id="IPR013833">
    <property type="entry name" value="Cyt_c_oxidase_su3_a-hlx"/>
</dbReference>
<comment type="subcellular location">
    <subcellularLocation>
        <location evidence="1">Cell membrane</location>
        <topology evidence="1">Multi-pass membrane protein</topology>
    </subcellularLocation>
</comment>
<dbReference type="Pfam" id="PF00510">
    <property type="entry name" value="COX3"/>
    <property type="match status" value="1"/>
</dbReference>
<comment type="caution">
    <text evidence="9">The sequence shown here is derived from an EMBL/GenBank/DDBJ whole genome shotgun (WGS) entry which is preliminary data.</text>
</comment>
<evidence type="ECO:0000256" key="6">
    <source>
        <dbReference type="ARBA" id="ARBA00023136"/>
    </source>
</evidence>
<protein>
    <submittedName>
        <fullName evidence="9">Cytochrome oxidase subunit III</fullName>
    </submittedName>
</protein>
<dbReference type="Gene3D" id="1.20.120.80">
    <property type="entry name" value="Cytochrome c oxidase, subunit III, four-helix bundle"/>
    <property type="match status" value="2"/>
</dbReference>
<dbReference type="PANTHER" id="PTHR11403">
    <property type="entry name" value="CYTOCHROME C OXIDASE SUBUNIT III"/>
    <property type="match status" value="1"/>
</dbReference>
<evidence type="ECO:0000256" key="2">
    <source>
        <dbReference type="ARBA" id="ARBA00010581"/>
    </source>
</evidence>
<organism evidence="9 10">
    <name type="scientific">Flagellimonas chongwuensis</name>
    <dbReference type="NCBI Taxonomy" id="2697365"/>
    <lineage>
        <taxon>Bacteria</taxon>
        <taxon>Pseudomonadati</taxon>
        <taxon>Bacteroidota</taxon>
        <taxon>Flavobacteriia</taxon>
        <taxon>Flavobacteriales</taxon>
        <taxon>Flavobacteriaceae</taxon>
        <taxon>Flagellimonas</taxon>
    </lineage>
</organism>
<feature type="transmembrane region" description="Helical" evidence="7">
    <location>
        <begin position="78"/>
        <end position="98"/>
    </location>
</feature>
<evidence type="ECO:0000256" key="7">
    <source>
        <dbReference type="SAM" id="Phobius"/>
    </source>
</evidence>
<feature type="domain" description="Heme-copper oxidase subunit III family profile" evidence="8">
    <location>
        <begin position="1"/>
        <end position="324"/>
    </location>
</feature>
<dbReference type="RefSeq" id="WP_176619713.1">
    <property type="nucleotide sequence ID" value="NZ_WYET01000003.1"/>
</dbReference>
<dbReference type="PROSITE" id="PS50253">
    <property type="entry name" value="COX3"/>
    <property type="match status" value="1"/>
</dbReference>
<feature type="transmembrane region" description="Helical" evidence="7">
    <location>
        <begin position="260"/>
        <end position="291"/>
    </location>
</feature>
<gene>
    <name evidence="9" type="ORF">GUA46_05920</name>
</gene>
<dbReference type="Proteomes" id="UP000558089">
    <property type="component" value="Unassembled WGS sequence"/>
</dbReference>
<accession>A0A850N9G2</accession>
<feature type="transmembrane region" description="Helical" evidence="7">
    <location>
        <begin position="110"/>
        <end position="130"/>
    </location>
</feature>
<dbReference type="EMBL" id="WYET01000003">
    <property type="protein sequence ID" value="NVN17871.1"/>
    <property type="molecule type" value="Genomic_DNA"/>
</dbReference>
<evidence type="ECO:0000256" key="5">
    <source>
        <dbReference type="ARBA" id="ARBA00022989"/>
    </source>
</evidence>
<evidence type="ECO:0000256" key="3">
    <source>
        <dbReference type="ARBA" id="ARBA00022475"/>
    </source>
</evidence>
<feature type="transmembrane region" description="Helical" evidence="7">
    <location>
        <begin position="303"/>
        <end position="323"/>
    </location>
</feature>
<evidence type="ECO:0000313" key="10">
    <source>
        <dbReference type="Proteomes" id="UP000558089"/>
    </source>
</evidence>
<dbReference type="GO" id="GO:0019646">
    <property type="term" value="P:aerobic electron transport chain"/>
    <property type="evidence" value="ECO:0007669"/>
    <property type="project" value="InterPro"/>
</dbReference>
<dbReference type="InterPro" id="IPR035973">
    <property type="entry name" value="Cyt_c_oxidase_su3-like_sf"/>
</dbReference>
<keyword evidence="3" id="KW-1003">Cell membrane</keyword>
<evidence type="ECO:0000259" key="8">
    <source>
        <dbReference type="PROSITE" id="PS50253"/>
    </source>
</evidence>
<dbReference type="GO" id="GO:0004129">
    <property type="term" value="F:cytochrome-c oxidase activity"/>
    <property type="evidence" value="ECO:0007669"/>
    <property type="project" value="InterPro"/>
</dbReference>
<dbReference type="SUPFAM" id="SSF81452">
    <property type="entry name" value="Cytochrome c oxidase subunit III-like"/>
    <property type="match status" value="2"/>
</dbReference>
<feature type="transmembrane region" description="Helical" evidence="7">
    <location>
        <begin position="29"/>
        <end position="50"/>
    </location>
</feature>
<dbReference type="InterPro" id="IPR024791">
    <property type="entry name" value="Cyt_c/ubiquinol_Oxase_su3"/>
</dbReference>
<sequence length="324" mass="36911">MDATVSTGTEDSVWGGGNKPLGASYGKMMMWFFIMSDALTFSGFLVAYGFSRFKFIELWPIADEVFTHVPFFHGNYPMYYVAFMTFILIMSSVTMVLAVDAGHKMKQKSVILYMFLTIIGGAIFVGSQAWEWATFIKGDYGAVETNSGRILQFVDAETGERAALADFAKTLPEEREKHVASKGIWFQGEGYQTSYSLNEVVEGFKATPNILIRTEQLNEEGEKTLLDRKESLSKILEANQVVEGANLVHNEYGHRLFADFFFFITGFHGFHVFSGVVINIIIFFNVILGTYQRRGHYEMVEKVGLYWHFVDLVWVFVFTFFYLV</sequence>
<evidence type="ECO:0000256" key="1">
    <source>
        <dbReference type="ARBA" id="ARBA00004651"/>
    </source>
</evidence>
<keyword evidence="5 7" id="KW-1133">Transmembrane helix</keyword>
<keyword evidence="10" id="KW-1185">Reference proteome</keyword>
<dbReference type="InterPro" id="IPR000298">
    <property type="entry name" value="Cyt_c_oxidase-like_su3"/>
</dbReference>
<dbReference type="GO" id="GO:0005886">
    <property type="term" value="C:plasma membrane"/>
    <property type="evidence" value="ECO:0007669"/>
    <property type="project" value="UniProtKB-SubCell"/>
</dbReference>
<evidence type="ECO:0000313" key="9">
    <source>
        <dbReference type="EMBL" id="NVN17871.1"/>
    </source>
</evidence>